<accession>A0A917C9N3</accession>
<dbReference type="AlphaFoldDB" id="A0A917C9N3"/>
<evidence type="ECO:0000313" key="2">
    <source>
        <dbReference type="Proteomes" id="UP000606044"/>
    </source>
</evidence>
<protein>
    <submittedName>
        <fullName evidence="1">Uncharacterized protein</fullName>
    </submittedName>
</protein>
<name>A0A917C9N3_9HYPH</name>
<gene>
    <name evidence="1" type="ORF">GCM10007301_42090</name>
</gene>
<dbReference type="Proteomes" id="UP000606044">
    <property type="component" value="Unassembled WGS sequence"/>
</dbReference>
<comment type="caution">
    <text evidence="1">The sequence shown here is derived from an EMBL/GenBank/DDBJ whole genome shotgun (WGS) entry which is preliminary data.</text>
</comment>
<dbReference type="EMBL" id="BMCT01000007">
    <property type="protein sequence ID" value="GGF77737.1"/>
    <property type="molecule type" value="Genomic_DNA"/>
</dbReference>
<organism evidence="1 2">
    <name type="scientific">Azorhizobium oxalatiphilum</name>
    <dbReference type="NCBI Taxonomy" id="980631"/>
    <lineage>
        <taxon>Bacteria</taxon>
        <taxon>Pseudomonadati</taxon>
        <taxon>Pseudomonadota</taxon>
        <taxon>Alphaproteobacteria</taxon>
        <taxon>Hyphomicrobiales</taxon>
        <taxon>Xanthobacteraceae</taxon>
        <taxon>Azorhizobium</taxon>
    </lineage>
</organism>
<keyword evidence="2" id="KW-1185">Reference proteome</keyword>
<proteinExistence type="predicted"/>
<sequence length="139" mass="15992">MYKTVFVKAYLKQEVREQVSNVQVGTRTISKRKGLFDTAMVQEEEPVYEQRVEKVTTGKHSETEIDAEDFSRRIEKTCNDMHDKGYDLVSMNEVIRGAYHYDAKPNQSRTDHLCAGGGYSIAYGYSMTDGMMILFRKRG</sequence>
<reference evidence="1" key="2">
    <citation type="submission" date="2020-09" db="EMBL/GenBank/DDBJ databases">
        <authorList>
            <person name="Sun Q."/>
            <person name="Sedlacek I."/>
        </authorList>
    </citation>
    <scope>NUCLEOTIDE SEQUENCE</scope>
    <source>
        <strain evidence="1">CCM 7897</strain>
    </source>
</reference>
<dbReference type="RefSeq" id="WP_188582285.1">
    <property type="nucleotide sequence ID" value="NZ_BMCT01000007.1"/>
</dbReference>
<evidence type="ECO:0000313" key="1">
    <source>
        <dbReference type="EMBL" id="GGF77737.1"/>
    </source>
</evidence>
<reference evidence="1" key="1">
    <citation type="journal article" date="2014" name="Int. J. Syst. Evol. Microbiol.">
        <title>Complete genome sequence of Corynebacterium casei LMG S-19264T (=DSM 44701T), isolated from a smear-ripened cheese.</title>
        <authorList>
            <consortium name="US DOE Joint Genome Institute (JGI-PGF)"/>
            <person name="Walter F."/>
            <person name="Albersmeier A."/>
            <person name="Kalinowski J."/>
            <person name="Ruckert C."/>
        </authorList>
    </citation>
    <scope>NUCLEOTIDE SEQUENCE</scope>
    <source>
        <strain evidence="1">CCM 7897</strain>
    </source>
</reference>